<evidence type="ECO:0000313" key="14">
    <source>
        <dbReference type="EMBL" id="GAA0574349.1"/>
    </source>
</evidence>
<evidence type="ECO:0000256" key="6">
    <source>
        <dbReference type="ARBA" id="ARBA00023326"/>
    </source>
</evidence>
<comment type="similarity">
    <text evidence="1 7 8">Belongs to the glycosyl hydrolase 67 family.</text>
</comment>
<dbReference type="Pfam" id="PF07477">
    <property type="entry name" value="Glyco_hydro_67C"/>
    <property type="match status" value="1"/>
</dbReference>
<dbReference type="Pfam" id="PF03648">
    <property type="entry name" value="Glyco_hydro_67N"/>
    <property type="match status" value="1"/>
</dbReference>
<proteinExistence type="inferred from homology"/>
<dbReference type="Pfam" id="PF07488">
    <property type="entry name" value="Glyco_hydro_67M"/>
    <property type="match status" value="1"/>
</dbReference>
<dbReference type="InterPro" id="IPR037054">
    <property type="entry name" value="A-glucoronidase_C_sf"/>
</dbReference>
<evidence type="ECO:0000259" key="12">
    <source>
        <dbReference type="Pfam" id="PF07477"/>
    </source>
</evidence>
<dbReference type="PANTHER" id="PTHR39207:SF1">
    <property type="entry name" value="ALPHA-GLUCURONIDASE A"/>
    <property type="match status" value="1"/>
</dbReference>
<evidence type="ECO:0000256" key="7">
    <source>
        <dbReference type="PIRNR" id="PIRNR029900"/>
    </source>
</evidence>
<evidence type="ECO:0000256" key="4">
    <source>
        <dbReference type="ARBA" id="ARBA00023277"/>
    </source>
</evidence>
<keyword evidence="3 7" id="KW-0378">Hydrolase</keyword>
<feature type="chain" id="PRO_5045193227" description="Xylan alpha-1,2-glucuronidase" evidence="10">
    <location>
        <begin position="21"/>
        <end position="728"/>
    </location>
</feature>
<dbReference type="EC" id="3.2.1.131" evidence="8"/>
<accession>A0ABN1ETS9</accession>
<protein>
    <recommendedName>
        <fullName evidence="8">Xylan alpha-1,2-glucuronidase</fullName>
        <ecNumber evidence="8">3.2.1.131</ecNumber>
    </recommendedName>
</protein>
<organism evidence="14 15">
    <name type="scientific">Rhizomicrobium electricum</name>
    <dbReference type="NCBI Taxonomy" id="480070"/>
    <lineage>
        <taxon>Bacteria</taxon>
        <taxon>Pseudomonadati</taxon>
        <taxon>Pseudomonadota</taxon>
        <taxon>Alphaproteobacteria</taxon>
        <taxon>Micropepsales</taxon>
        <taxon>Micropepsaceae</taxon>
        <taxon>Rhizomicrobium</taxon>
    </lineage>
</organism>
<reference evidence="14 15" key="1">
    <citation type="journal article" date="2019" name="Int. J. Syst. Evol. Microbiol.">
        <title>The Global Catalogue of Microorganisms (GCM) 10K type strain sequencing project: providing services to taxonomists for standard genome sequencing and annotation.</title>
        <authorList>
            <consortium name="The Broad Institute Genomics Platform"/>
            <consortium name="The Broad Institute Genome Sequencing Center for Infectious Disease"/>
            <person name="Wu L."/>
            <person name="Ma J."/>
        </authorList>
    </citation>
    <scope>NUCLEOTIDE SEQUENCE [LARGE SCALE GENOMIC DNA]</scope>
    <source>
        <strain evidence="14 15">JCM 15089</strain>
    </source>
</reference>
<feature type="region of interest" description="Disordered" evidence="9">
    <location>
        <begin position="707"/>
        <end position="728"/>
    </location>
</feature>
<evidence type="ECO:0000256" key="5">
    <source>
        <dbReference type="ARBA" id="ARBA00023295"/>
    </source>
</evidence>
<evidence type="ECO:0000256" key="2">
    <source>
        <dbReference type="ARBA" id="ARBA00022651"/>
    </source>
</evidence>
<comment type="caution">
    <text evidence="14">The sequence shown here is derived from an EMBL/GenBank/DDBJ whole genome shotgun (WGS) entry which is preliminary data.</text>
</comment>
<feature type="domain" description="Alpha glucuronidase N-terminal" evidence="11">
    <location>
        <begin position="26"/>
        <end position="144"/>
    </location>
</feature>
<sequence length="728" mass="79898">MRFLSLIALAAATMISAAHAEDGYDLWLRYRPVEKQALVRYRAAATEVVSASHSATAKVTSDELVRGLSGLLAKKIATGTTIHGNGAVLFGTPANSKTIAGLKLPLAGLGPEGYVIKSATANGRKITVIAGNSDVGALYGAFRFLKEIQARAPVDRLAIVSAPKVKLRLLNHWDNLDATIERGYAGGSIFNWWTLPEHVPPRLVDYARANASLGINGTVLINVNASSLILTPGYIAKVARIADTFRPYGIKVYLVARFSAPMEIGRLTTADPLDPKVRAWWRNKADEIYHAIPDFGGFLVKANSEGQPGPQDYGRNHADGANMLAEALAPHGGVVMWRAFVYSHEVPDDRIKQAYNEFKPFDGKFADNVILQVKNGALDFQPREPFSALFGATPRTNTGMELQITKEYLGFNTHLVYLGSMWQEVFQSDTYAKGAGSTVAKVIVFNNKLTLMAGVSNIGADRNWCGSIFDQANWYAFGRLAWDPDAKADAIAADWVKLTFNANPAFDQPVVAMMMGSRETAVNYMTPLGLAHQMGTSGHYGPGPWVDDAGRQDWNPVYYHRAGKDGIGFDRTATGSNAVAQYFPPVAEKFSRVETTPENLLLWFHHLPWDYKMASGRTLWDELVTRYGEGEDAVHAMGAEWAKLKPYVDDERFAITADYLRIQARDAKLWRDASVAYFQSMSGLPLPSGMRAPAHSLSYYKQLSWPYAPGQGSPGRKVTPPPEEETQP</sequence>
<evidence type="ECO:0000256" key="9">
    <source>
        <dbReference type="SAM" id="MobiDB-lite"/>
    </source>
</evidence>
<comment type="subunit">
    <text evidence="8">Homodimer.</text>
</comment>
<keyword evidence="2 7" id="KW-0858">Xylan degradation</keyword>
<dbReference type="InterPro" id="IPR005154">
    <property type="entry name" value="Glyco_hydro_67_aGlcAse_N"/>
</dbReference>
<evidence type="ECO:0000256" key="1">
    <source>
        <dbReference type="ARBA" id="ARBA00008833"/>
    </source>
</evidence>
<evidence type="ECO:0000256" key="3">
    <source>
        <dbReference type="ARBA" id="ARBA00022801"/>
    </source>
</evidence>
<dbReference type="PIRSF" id="PIRSF029900">
    <property type="entry name" value="Alpha-glucuronds"/>
    <property type="match status" value="1"/>
</dbReference>
<evidence type="ECO:0000256" key="8">
    <source>
        <dbReference type="RuleBase" id="RU361198"/>
    </source>
</evidence>
<name>A0ABN1ETS9_9PROT</name>
<evidence type="ECO:0000259" key="11">
    <source>
        <dbReference type="Pfam" id="PF03648"/>
    </source>
</evidence>
<dbReference type="InterPro" id="IPR011100">
    <property type="entry name" value="Glyco_hydro_67_cat"/>
</dbReference>
<dbReference type="SUPFAM" id="SSF51445">
    <property type="entry name" value="(Trans)glycosidases"/>
    <property type="match status" value="1"/>
</dbReference>
<feature type="signal peptide" evidence="10">
    <location>
        <begin position="1"/>
        <end position="20"/>
    </location>
</feature>
<dbReference type="InterPro" id="IPR017853">
    <property type="entry name" value="GH"/>
</dbReference>
<feature type="domain" description="Glycosyl hydrolase family 67 C-terminal" evidence="12">
    <location>
        <begin position="465"/>
        <end position="690"/>
    </location>
</feature>
<keyword evidence="4 8" id="KW-0119">Carbohydrate metabolism</keyword>
<dbReference type="Gene3D" id="3.20.20.80">
    <property type="entry name" value="Glycosidases"/>
    <property type="match status" value="1"/>
</dbReference>
<evidence type="ECO:0000259" key="13">
    <source>
        <dbReference type="Pfam" id="PF07488"/>
    </source>
</evidence>
<keyword evidence="6 8" id="KW-0624">Polysaccharide degradation</keyword>
<comment type="catalytic activity">
    <reaction evidence="8">
        <text>Hydrolysis of (1-&gt;2)-alpha-D-(4-O-methyl)glucuronosyl links in the main chain of hardwood xylans.</text>
        <dbReference type="EC" id="3.2.1.131"/>
    </reaction>
</comment>
<keyword evidence="10" id="KW-0732">Signal</keyword>
<dbReference type="Proteomes" id="UP001499951">
    <property type="component" value="Unassembled WGS sequence"/>
</dbReference>
<dbReference type="InterPro" id="IPR011099">
    <property type="entry name" value="Glyco_hydro_67_C"/>
</dbReference>
<dbReference type="GO" id="GO:0016787">
    <property type="term" value="F:hydrolase activity"/>
    <property type="evidence" value="ECO:0007669"/>
    <property type="project" value="UniProtKB-KW"/>
</dbReference>
<keyword evidence="5 7" id="KW-0326">Glycosidase</keyword>
<dbReference type="PANTHER" id="PTHR39207">
    <property type="entry name" value="ALPHA-GLUCURONIDASE A"/>
    <property type="match status" value="1"/>
</dbReference>
<dbReference type="RefSeq" id="WP_166935822.1">
    <property type="nucleotide sequence ID" value="NZ_BAAADD010000006.1"/>
</dbReference>
<evidence type="ECO:0000256" key="10">
    <source>
        <dbReference type="SAM" id="SignalP"/>
    </source>
</evidence>
<gene>
    <name evidence="14" type="ORF">GCM10008942_23850</name>
</gene>
<keyword evidence="15" id="KW-1185">Reference proteome</keyword>
<dbReference type="InterPro" id="IPR029018">
    <property type="entry name" value="Hex-like_dom2"/>
</dbReference>
<dbReference type="Gene3D" id="3.90.1330.10">
    <property type="entry name" value="Alpha-glucuronidase, C-terminal domain"/>
    <property type="match status" value="1"/>
</dbReference>
<evidence type="ECO:0000313" key="15">
    <source>
        <dbReference type="Proteomes" id="UP001499951"/>
    </source>
</evidence>
<feature type="domain" description="Glycosyl hydrolase family 67 catalytic" evidence="13">
    <location>
        <begin position="148"/>
        <end position="464"/>
    </location>
</feature>
<dbReference type="SUPFAM" id="SSF55545">
    <property type="entry name" value="beta-N-acetylhexosaminidase-like domain"/>
    <property type="match status" value="1"/>
</dbReference>
<dbReference type="InterPro" id="IPR011395">
    <property type="entry name" value="Glyco_hydro_67_aGlcAse"/>
</dbReference>
<dbReference type="Gene3D" id="3.30.379.10">
    <property type="entry name" value="Chitobiase/beta-hexosaminidase domain 2-like"/>
    <property type="match status" value="1"/>
</dbReference>
<dbReference type="EMBL" id="BAAADD010000006">
    <property type="protein sequence ID" value="GAA0574349.1"/>
    <property type="molecule type" value="Genomic_DNA"/>
</dbReference>